<accession>A0A915M7B5</accession>
<reference evidence="2" key="1">
    <citation type="submission" date="2022-11" db="UniProtKB">
        <authorList>
            <consortium name="WormBaseParasite"/>
        </authorList>
    </citation>
    <scope>IDENTIFICATION</scope>
</reference>
<dbReference type="AlphaFoldDB" id="A0A915M7B5"/>
<dbReference type="Proteomes" id="UP000887561">
    <property type="component" value="Unplaced"/>
</dbReference>
<evidence type="ECO:0000313" key="2">
    <source>
        <dbReference type="WBParaSite" id="scaffold3013_cov202.g5831"/>
    </source>
</evidence>
<proteinExistence type="predicted"/>
<name>A0A915M7B5_MELJA</name>
<keyword evidence="1" id="KW-1185">Reference proteome</keyword>
<evidence type="ECO:0000313" key="1">
    <source>
        <dbReference type="Proteomes" id="UP000887561"/>
    </source>
</evidence>
<protein>
    <submittedName>
        <fullName evidence="2">Uncharacterized protein</fullName>
    </submittedName>
</protein>
<sequence length="218" mass="25209">MASSLSFEQLKVTINSSPENALSRKDVEHQFKLLREHISSLDIKPVTQVGYCKQVAPDPRGPPKEESEVEEVHVPLPDFAIKCSCQLVAPDPRGPPYKKFEIRDLLNQKKEEFEQFSVNLGRLSVARFNAINKKTNITFHNCKSICEIILGYNMLRVRVARKFKILEGWCQLGWNMLENIVMDQNDINEVRVILETVERYTRSISWNMLENREGLSNF</sequence>
<organism evidence="1 2">
    <name type="scientific">Meloidogyne javanica</name>
    <name type="common">Root-knot nematode worm</name>
    <dbReference type="NCBI Taxonomy" id="6303"/>
    <lineage>
        <taxon>Eukaryota</taxon>
        <taxon>Metazoa</taxon>
        <taxon>Ecdysozoa</taxon>
        <taxon>Nematoda</taxon>
        <taxon>Chromadorea</taxon>
        <taxon>Rhabditida</taxon>
        <taxon>Tylenchina</taxon>
        <taxon>Tylenchomorpha</taxon>
        <taxon>Tylenchoidea</taxon>
        <taxon>Meloidogynidae</taxon>
        <taxon>Meloidogyninae</taxon>
        <taxon>Meloidogyne</taxon>
        <taxon>Meloidogyne incognita group</taxon>
    </lineage>
</organism>
<dbReference type="WBParaSite" id="scaffold3013_cov202.g5831">
    <property type="protein sequence ID" value="scaffold3013_cov202.g5831"/>
    <property type="gene ID" value="scaffold3013_cov202.g5831"/>
</dbReference>